<keyword evidence="5" id="KW-1185">Reference proteome</keyword>
<evidence type="ECO:0000256" key="1">
    <source>
        <dbReference type="ARBA" id="ARBA00004953"/>
    </source>
</evidence>
<organism evidence="4 5">
    <name type="scientific">Marimonas arenosa</name>
    <dbReference type="NCBI Taxonomy" id="1795305"/>
    <lineage>
        <taxon>Bacteria</taxon>
        <taxon>Pseudomonadati</taxon>
        <taxon>Pseudomonadota</taxon>
        <taxon>Alphaproteobacteria</taxon>
        <taxon>Rhodobacterales</taxon>
        <taxon>Paracoccaceae</taxon>
        <taxon>Marimonas</taxon>
    </lineage>
</organism>
<evidence type="ECO:0000256" key="3">
    <source>
        <dbReference type="ARBA" id="ARBA00023002"/>
    </source>
</evidence>
<dbReference type="Proteomes" id="UP001226762">
    <property type="component" value="Unassembled WGS sequence"/>
</dbReference>
<evidence type="ECO:0000256" key="2">
    <source>
        <dbReference type="ARBA" id="ARBA00022573"/>
    </source>
</evidence>
<comment type="caution">
    <text evidence="4">The sequence shown here is derived from an EMBL/GenBank/DDBJ whole genome shotgun (WGS) entry which is preliminary data.</text>
</comment>
<sequence>MKLLVLAGTGEARAIAARLAAERVDAVASLAGAVRAPRKLALPTRIGGFGGEDGFRTYLAEEGIGAVLDATHPFAVRISRRTATMCRDMGVPYCQFLRPEWAPEPGEDWARISTEEQAVEIIPEGAVVLLATGRQTAARFARLKRRRVICRVVEEQAEPFPFDGGEYLVQRPPFSLEHELALFRQLAIDWLVAKNAGGAAGRAKLDAARQLGVRVAMLDRPEQPEGRKAETVDAALAWVRGLE</sequence>
<proteinExistence type="predicted"/>
<dbReference type="NCBIfam" id="NF005968">
    <property type="entry name" value="PRK08057.1-2"/>
    <property type="match status" value="1"/>
</dbReference>
<dbReference type="GO" id="GO:0009236">
    <property type="term" value="P:cobalamin biosynthetic process"/>
    <property type="evidence" value="ECO:0007669"/>
    <property type="project" value="UniProtKB-KW"/>
</dbReference>
<dbReference type="RefSeq" id="WP_306734400.1">
    <property type="nucleotide sequence ID" value="NZ_JANHAX010000001.1"/>
</dbReference>
<dbReference type="NCBIfam" id="TIGR00715">
    <property type="entry name" value="precor6x_red"/>
    <property type="match status" value="1"/>
</dbReference>
<dbReference type="AlphaFoldDB" id="A0AAE4B5D8"/>
<dbReference type="EMBL" id="JANHAX010000001">
    <property type="protein sequence ID" value="MDQ2089151.1"/>
    <property type="molecule type" value="Genomic_DNA"/>
</dbReference>
<comment type="pathway">
    <text evidence="1">Cofactor biosynthesis; adenosylcobalamin biosynthesis.</text>
</comment>
<dbReference type="EC" id="1.3.1.106" evidence="4"/>
<dbReference type="GO" id="GO:0016994">
    <property type="term" value="F:precorrin-6A reductase activity"/>
    <property type="evidence" value="ECO:0007669"/>
    <property type="project" value="InterPro"/>
</dbReference>
<protein>
    <submittedName>
        <fullName evidence="4">Cobalt-precorrin-6A reductase</fullName>
        <ecNumber evidence="4">1.3.1.106</ecNumber>
    </submittedName>
</protein>
<dbReference type="PANTHER" id="PTHR36925">
    <property type="entry name" value="COBALT-PRECORRIN-6A REDUCTASE"/>
    <property type="match status" value="1"/>
</dbReference>
<dbReference type="PROSITE" id="PS51014">
    <property type="entry name" value="COBK_CBIJ"/>
    <property type="match status" value="1"/>
</dbReference>
<name>A0AAE4B5D8_9RHOB</name>
<gene>
    <name evidence="4" type="ORF">NO357_04460</name>
</gene>
<accession>A0AAE4B5D8</accession>
<keyword evidence="3 4" id="KW-0560">Oxidoreductase</keyword>
<reference evidence="4" key="2">
    <citation type="submission" date="2023-02" db="EMBL/GenBank/DDBJ databases">
        <title>'Rhodoalgimonas zhirmunskyi' gen. nov., isolated from a red alga.</title>
        <authorList>
            <person name="Nedashkovskaya O.I."/>
            <person name="Otstavnykh N.Y."/>
            <person name="Bystritskaya E.P."/>
            <person name="Balabanova L.A."/>
            <person name="Isaeva M.P."/>
        </authorList>
    </citation>
    <scope>NUCLEOTIDE SEQUENCE</scope>
    <source>
        <strain evidence="4">KCTC 52189</strain>
    </source>
</reference>
<dbReference type="Pfam" id="PF02571">
    <property type="entry name" value="CbiJ"/>
    <property type="match status" value="1"/>
</dbReference>
<dbReference type="PANTHER" id="PTHR36925:SF1">
    <property type="entry name" value="COBALT-PRECORRIN-6A REDUCTASE"/>
    <property type="match status" value="1"/>
</dbReference>
<evidence type="ECO:0000313" key="5">
    <source>
        <dbReference type="Proteomes" id="UP001226762"/>
    </source>
</evidence>
<keyword evidence="2" id="KW-0169">Cobalamin biosynthesis</keyword>
<dbReference type="InterPro" id="IPR003723">
    <property type="entry name" value="Precorrin-6x_reduct"/>
</dbReference>
<reference evidence="4" key="1">
    <citation type="submission" date="2022-07" db="EMBL/GenBank/DDBJ databases">
        <authorList>
            <person name="Otstavnykh N."/>
            <person name="Isaeva M."/>
            <person name="Bystritskaya E."/>
        </authorList>
    </citation>
    <scope>NUCLEOTIDE SEQUENCE</scope>
    <source>
        <strain evidence="4">KCTC 52189</strain>
    </source>
</reference>
<evidence type="ECO:0000313" key="4">
    <source>
        <dbReference type="EMBL" id="MDQ2089151.1"/>
    </source>
</evidence>